<dbReference type="STRING" id="447.Lboz_1591"/>
<dbReference type="AlphaFoldDB" id="A0A0W0RSW8"/>
<reference evidence="7 8" key="1">
    <citation type="submission" date="2015-11" db="EMBL/GenBank/DDBJ databases">
        <title>Genomic analysis of 38 Legionella species identifies large and diverse effector repertoires.</title>
        <authorList>
            <person name="Burstein D."/>
            <person name="Amaro F."/>
            <person name="Zusman T."/>
            <person name="Lifshitz Z."/>
            <person name="Cohen O."/>
            <person name="Gilbert J.A."/>
            <person name="Pupko T."/>
            <person name="Shuman H.A."/>
            <person name="Segal G."/>
        </authorList>
    </citation>
    <scope>NUCLEOTIDE SEQUENCE [LARGE SCALE GENOMIC DNA]</scope>
    <source>
        <strain evidence="7 8">WIGA</strain>
    </source>
</reference>
<feature type="transmembrane region" description="Helical" evidence="5">
    <location>
        <begin position="350"/>
        <end position="371"/>
    </location>
</feature>
<feature type="transmembrane region" description="Helical" evidence="5">
    <location>
        <begin position="153"/>
        <end position="173"/>
    </location>
</feature>
<feature type="transmembrane region" description="Helical" evidence="5">
    <location>
        <begin position="258"/>
        <end position="281"/>
    </location>
</feature>
<dbReference type="RefSeq" id="WP_058459238.1">
    <property type="nucleotide sequence ID" value="NZ_CAAAIY010000001.1"/>
</dbReference>
<evidence type="ECO:0000313" key="8">
    <source>
        <dbReference type="Proteomes" id="UP000054695"/>
    </source>
</evidence>
<evidence type="ECO:0000256" key="2">
    <source>
        <dbReference type="ARBA" id="ARBA00022692"/>
    </source>
</evidence>
<dbReference type="PROSITE" id="PS50850">
    <property type="entry name" value="MFS"/>
    <property type="match status" value="1"/>
</dbReference>
<keyword evidence="8" id="KW-1185">Reference proteome</keyword>
<dbReference type="InterPro" id="IPR011701">
    <property type="entry name" value="MFS"/>
</dbReference>
<feature type="transmembrane region" description="Helical" evidence="5">
    <location>
        <begin position="319"/>
        <end position="338"/>
    </location>
</feature>
<dbReference type="SUPFAM" id="SSF103473">
    <property type="entry name" value="MFS general substrate transporter"/>
    <property type="match status" value="1"/>
</dbReference>
<dbReference type="PANTHER" id="PTHR23501:SF174">
    <property type="entry name" value="MULTIDRUG EXPORT PROTEIN EMRB-RELATED"/>
    <property type="match status" value="1"/>
</dbReference>
<dbReference type="EMBL" id="LNXU01000017">
    <property type="protein sequence ID" value="KTC74151.1"/>
    <property type="molecule type" value="Genomic_DNA"/>
</dbReference>
<keyword evidence="4 5" id="KW-0472">Membrane</keyword>
<evidence type="ECO:0000256" key="3">
    <source>
        <dbReference type="ARBA" id="ARBA00022989"/>
    </source>
</evidence>
<evidence type="ECO:0000259" key="6">
    <source>
        <dbReference type="PROSITE" id="PS50850"/>
    </source>
</evidence>
<comment type="subcellular location">
    <subcellularLocation>
        <location evidence="1">Membrane</location>
        <topology evidence="1">Multi-pass membrane protein</topology>
    </subcellularLocation>
</comment>
<dbReference type="Pfam" id="PF07690">
    <property type="entry name" value="MFS_1"/>
    <property type="match status" value="1"/>
</dbReference>
<dbReference type="GO" id="GO:0022857">
    <property type="term" value="F:transmembrane transporter activity"/>
    <property type="evidence" value="ECO:0007669"/>
    <property type="project" value="InterPro"/>
</dbReference>
<dbReference type="InterPro" id="IPR020846">
    <property type="entry name" value="MFS_dom"/>
</dbReference>
<sequence>MILYILLLSLAAVIFNLTLPIMAGLYIVSDLGGSPYMTSYTVSFFCIGNLLGVPLGKPGVTRLSPIQLFVVCLSLTALCSLGCATASDFFTFILFRFLEGFASGPMFLLITCTLIPLLSSNKDKVYIVSLVLICLSIIPVIGASYGAWIAYSYHWRFLFFSNIPLCIFLILYVGYGYRKYHEPVKKTYFDKLGYFYYCISMIFIGPALTTGQELDWFRSSLITFLLVFGVISLIFFVLRSWSAPHPVIDLKLLKNFYFSLAMIYIALFFALYFGMVILLSLWLKLYVNYTPDWIALIIGTMAFCGWIPVFINKRQYEPFFPLIIALLFFAISCFYTTYFNVDINFNRIAFSRGLAGIGLALFLSPLFQLSVQTHPETKLAECIGFFHVSRLLGSGLGVALFLILWHRREVFYHHRLGSKLTAFSQETQQFLEKAKLLHIQGKHASAQLNFYLTRQATALALDDCFYLMGWMALLLLFFLIIIFLFRSKKNSVLTKKDKSPLLVDKGISEQRS</sequence>
<feature type="transmembrane region" description="Helical" evidence="5">
    <location>
        <begin position="68"/>
        <end position="95"/>
    </location>
</feature>
<name>A0A0W0RSW8_LEGBO</name>
<accession>A0A0W0RSW8</accession>
<keyword evidence="3 5" id="KW-1133">Transmembrane helix</keyword>
<organism evidence="7 8">
    <name type="scientific">Legionella bozemanae</name>
    <name type="common">Fluoribacter bozemanae</name>
    <dbReference type="NCBI Taxonomy" id="447"/>
    <lineage>
        <taxon>Bacteria</taxon>
        <taxon>Pseudomonadati</taxon>
        <taxon>Pseudomonadota</taxon>
        <taxon>Gammaproteobacteria</taxon>
        <taxon>Legionellales</taxon>
        <taxon>Legionellaceae</taxon>
        <taxon>Legionella</taxon>
    </lineage>
</organism>
<evidence type="ECO:0000256" key="4">
    <source>
        <dbReference type="ARBA" id="ARBA00023136"/>
    </source>
</evidence>
<proteinExistence type="predicted"/>
<gene>
    <name evidence="7" type="ORF">Lboz_1591</name>
</gene>
<dbReference type="Gene3D" id="1.20.1250.20">
    <property type="entry name" value="MFS general substrate transporter like domains"/>
    <property type="match status" value="1"/>
</dbReference>
<evidence type="ECO:0000313" key="7">
    <source>
        <dbReference type="EMBL" id="KTC74151.1"/>
    </source>
</evidence>
<evidence type="ECO:0000256" key="1">
    <source>
        <dbReference type="ARBA" id="ARBA00004141"/>
    </source>
</evidence>
<dbReference type="PANTHER" id="PTHR23501">
    <property type="entry name" value="MAJOR FACILITATOR SUPERFAMILY"/>
    <property type="match status" value="1"/>
</dbReference>
<protein>
    <submittedName>
        <fullName evidence="7">Multidrug resistance protein, MFS superfamily</fullName>
    </submittedName>
</protein>
<feature type="transmembrane region" description="Helical" evidence="5">
    <location>
        <begin position="465"/>
        <end position="485"/>
    </location>
</feature>
<feature type="transmembrane region" description="Helical" evidence="5">
    <location>
        <begin position="216"/>
        <end position="238"/>
    </location>
</feature>
<comment type="caution">
    <text evidence="7">The sequence shown here is derived from an EMBL/GenBank/DDBJ whole genome shotgun (WGS) entry which is preliminary data.</text>
</comment>
<feature type="transmembrane region" description="Helical" evidence="5">
    <location>
        <begin position="293"/>
        <end position="312"/>
    </location>
</feature>
<dbReference type="Proteomes" id="UP000054695">
    <property type="component" value="Unassembled WGS sequence"/>
</dbReference>
<evidence type="ECO:0000256" key="5">
    <source>
        <dbReference type="SAM" id="Phobius"/>
    </source>
</evidence>
<keyword evidence="2 5" id="KW-0812">Transmembrane</keyword>
<dbReference type="InterPro" id="IPR036259">
    <property type="entry name" value="MFS_trans_sf"/>
</dbReference>
<feature type="transmembrane region" description="Helical" evidence="5">
    <location>
        <begin position="125"/>
        <end position="147"/>
    </location>
</feature>
<feature type="transmembrane region" description="Helical" evidence="5">
    <location>
        <begin position="383"/>
        <end position="405"/>
    </location>
</feature>
<dbReference type="GO" id="GO:0005886">
    <property type="term" value="C:plasma membrane"/>
    <property type="evidence" value="ECO:0007669"/>
    <property type="project" value="TreeGrafter"/>
</dbReference>
<feature type="transmembrane region" description="Helical" evidence="5">
    <location>
        <begin position="101"/>
        <end position="118"/>
    </location>
</feature>
<feature type="transmembrane region" description="Helical" evidence="5">
    <location>
        <begin position="194"/>
        <end position="210"/>
    </location>
</feature>
<feature type="transmembrane region" description="Helical" evidence="5">
    <location>
        <begin position="36"/>
        <end position="56"/>
    </location>
</feature>
<dbReference type="OrthoDB" id="9812221at2"/>
<dbReference type="PATRIC" id="fig|447.4.peg.1697"/>
<feature type="domain" description="Major facilitator superfamily (MFS) profile" evidence="6">
    <location>
        <begin position="2"/>
        <end position="489"/>
    </location>
</feature>